<evidence type="ECO:0000259" key="2">
    <source>
        <dbReference type="Pfam" id="PF13581"/>
    </source>
</evidence>
<dbReference type="RefSeq" id="WP_185677337.1">
    <property type="nucleotide sequence ID" value="NZ_JACHVB010000064.1"/>
</dbReference>
<keyword evidence="1" id="KW-0723">Serine/threonine-protein kinase</keyword>
<keyword evidence="4" id="KW-1185">Reference proteome</keyword>
<accession>A0A842HMW9</accession>
<sequence length="201" mass="22551">MADEPVKGDLRILSARVELVETLREDFGLFLRDLGVNDKQLAFWQLILSEATVNAIQHGCKSDPCLKVEVKWMRHGREVLLEVKDPGPGPAEDVIRSPELPEDPYQSHGRGVFLIESFADRVEHWKSAHGYCLRITKTHAEIDLEDEIDTVLEQALNELSVCYESLAAFYRLGDGLVRAESVSHFISQAIDDLKKPSATPA</sequence>
<keyword evidence="1" id="KW-0808">Transferase</keyword>
<dbReference type="AlphaFoldDB" id="A0A842HMW9"/>
<keyword evidence="3" id="KW-0547">Nucleotide-binding</keyword>
<keyword evidence="3" id="KW-0067">ATP-binding</keyword>
<dbReference type="InterPro" id="IPR003594">
    <property type="entry name" value="HATPase_dom"/>
</dbReference>
<dbReference type="EMBL" id="JACHVB010000064">
    <property type="protein sequence ID" value="MBC2596431.1"/>
    <property type="molecule type" value="Genomic_DNA"/>
</dbReference>
<organism evidence="3 4">
    <name type="scientific">Ruficoccus amylovorans</name>
    <dbReference type="NCBI Taxonomy" id="1804625"/>
    <lineage>
        <taxon>Bacteria</taxon>
        <taxon>Pseudomonadati</taxon>
        <taxon>Verrucomicrobiota</taxon>
        <taxon>Opitutia</taxon>
        <taxon>Puniceicoccales</taxon>
        <taxon>Cerasicoccaceae</taxon>
        <taxon>Ruficoccus</taxon>
    </lineage>
</organism>
<dbReference type="Proteomes" id="UP000546464">
    <property type="component" value="Unassembled WGS sequence"/>
</dbReference>
<comment type="caution">
    <text evidence="3">The sequence shown here is derived from an EMBL/GenBank/DDBJ whole genome shotgun (WGS) entry which is preliminary data.</text>
</comment>
<evidence type="ECO:0000313" key="3">
    <source>
        <dbReference type="EMBL" id="MBC2596431.1"/>
    </source>
</evidence>
<dbReference type="CDD" id="cd16936">
    <property type="entry name" value="HATPase_RsbW-like"/>
    <property type="match status" value="1"/>
</dbReference>
<proteinExistence type="predicted"/>
<evidence type="ECO:0000256" key="1">
    <source>
        <dbReference type="ARBA" id="ARBA00022527"/>
    </source>
</evidence>
<dbReference type="PANTHER" id="PTHR35526:SF3">
    <property type="entry name" value="ANTI-SIGMA-F FACTOR RSBW"/>
    <property type="match status" value="1"/>
</dbReference>
<protein>
    <submittedName>
        <fullName evidence="3">ATP-binding protein</fullName>
    </submittedName>
</protein>
<dbReference type="GO" id="GO:0005524">
    <property type="term" value="F:ATP binding"/>
    <property type="evidence" value="ECO:0007669"/>
    <property type="project" value="UniProtKB-KW"/>
</dbReference>
<dbReference type="InterPro" id="IPR036890">
    <property type="entry name" value="HATPase_C_sf"/>
</dbReference>
<dbReference type="InterPro" id="IPR050267">
    <property type="entry name" value="Anti-sigma-factor_SerPK"/>
</dbReference>
<evidence type="ECO:0000313" key="4">
    <source>
        <dbReference type="Proteomes" id="UP000546464"/>
    </source>
</evidence>
<dbReference type="GO" id="GO:0004674">
    <property type="term" value="F:protein serine/threonine kinase activity"/>
    <property type="evidence" value="ECO:0007669"/>
    <property type="project" value="UniProtKB-KW"/>
</dbReference>
<gene>
    <name evidence="3" type="ORF">H5P28_19350</name>
</gene>
<dbReference type="SUPFAM" id="SSF55874">
    <property type="entry name" value="ATPase domain of HSP90 chaperone/DNA topoisomerase II/histidine kinase"/>
    <property type="match status" value="1"/>
</dbReference>
<dbReference type="Pfam" id="PF13581">
    <property type="entry name" value="HATPase_c_2"/>
    <property type="match status" value="1"/>
</dbReference>
<dbReference type="PANTHER" id="PTHR35526">
    <property type="entry name" value="ANTI-SIGMA-F FACTOR RSBW-RELATED"/>
    <property type="match status" value="1"/>
</dbReference>
<keyword evidence="1" id="KW-0418">Kinase</keyword>
<name>A0A842HMW9_9BACT</name>
<reference evidence="3 4" key="1">
    <citation type="submission" date="2020-07" db="EMBL/GenBank/DDBJ databases">
        <authorList>
            <person name="Feng X."/>
        </authorList>
    </citation>
    <scope>NUCLEOTIDE SEQUENCE [LARGE SCALE GENOMIC DNA]</scope>
    <source>
        <strain evidence="3 4">JCM31066</strain>
    </source>
</reference>
<feature type="domain" description="Histidine kinase/HSP90-like ATPase" evidence="2">
    <location>
        <begin position="13"/>
        <end position="137"/>
    </location>
</feature>
<dbReference type="Gene3D" id="3.30.565.10">
    <property type="entry name" value="Histidine kinase-like ATPase, C-terminal domain"/>
    <property type="match status" value="1"/>
</dbReference>